<dbReference type="SUPFAM" id="SSF54593">
    <property type="entry name" value="Glyoxalase/Bleomycin resistance protein/Dihydroxybiphenyl dioxygenase"/>
    <property type="match status" value="1"/>
</dbReference>
<sequence length="150" mass="17414">MKQAKLYEAHLMTSDLERSIQFYKRLGFTLDYVIEERRVAFFFLGDVESKENLLGIWETDKEVPRRHIAFSISLDDLKNSIDWLKEKGIKAEESFGLPGTEPMVHAWMPAASVYFSDPDGNSLEYISVLENPPRRELGVVQLSEWEELNK</sequence>
<dbReference type="InterPro" id="IPR004360">
    <property type="entry name" value="Glyas_Fos-R_dOase_dom"/>
</dbReference>
<feature type="domain" description="VOC" evidence="1">
    <location>
        <begin position="5"/>
        <end position="128"/>
    </location>
</feature>
<reference evidence="2 3" key="1">
    <citation type="submission" date="2023-11" db="EMBL/GenBank/DDBJ databases">
        <title>Bacillus jintuensis, isolated from a mudflat on the Beibu Gulf coast.</title>
        <authorList>
            <person name="Li M."/>
        </authorList>
    </citation>
    <scope>NUCLEOTIDE SEQUENCE [LARGE SCALE GENOMIC DNA]</scope>
    <source>
        <strain evidence="2 3">31A1R</strain>
    </source>
</reference>
<evidence type="ECO:0000259" key="1">
    <source>
        <dbReference type="PROSITE" id="PS51819"/>
    </source>
</evidence>
<dbReference type="InterPro" id="IPR029068">
    <property type="entry name" value="Glyas_Bleomycin-R_OHBP_Dase"/>
</dbReference>
<protein>
    <submittedName>
        <fullName evidence="2">VOC family protein</fullName>
    </submittedName>
</protein>
<dbReference type="Proteomes" id="UP001290455">
    <property type="component" value="Unassembled WGS sequence"/>
</dbReference>
<evidence type="ECO:0000313" key="3">
    <source>
        <dbReference type="Proteomes" id="UP001290455"/>
    </source>
</evidence>
<dbReference type="InterPro" id="IPR037523">
    <property type="entry name" value="VOC_core"/>
</dbReference>
<comment type="caution">
    <text evidence="2">The sequence shown here is derived from an EMBL/GenBank/DDBJ whole genome shotgun (WGS) entry which is preliminary data.</text>
</comment>
<dbReference type="PROSITE" id="PS51819">
    <property type="entry name" value="VOC"/>
    <property type="match status" value="1"/>
</dbReference>
<dbReference type="EMBL" id="JAXOFX010000027">
    <property type="protein sequence ID" value="MDZ5474495.1"/>
    <property type="molecule type" value="Genomic_DNA"/>
</dbReference>
<evidence type="ECO:0000313" key="2">
    <source>
        <dbReference type="EMBL" id="MDZ5474495.1"/>
    </source>
</evidence>
<keyword evidence="3" id="KW-1185">Reference proteome</keyword>
<name>A0ABU5J4Z4_9BACI</name>
<organism evidence="2 3">
    <name type="scientific">Robertmurraya mangrovi</name>
    <dbReference type="NCBI Taxonomy" id="3098077"/>
    <lineage>
        <taxon>Bacteria</taxon>
        <taxon>Bacillati</taxon>
        <taxon>Bacillota</taxon>
        <taxon>Bacilli</taxon>
        <taxon>Bacillales</taxon>
        <taxon>Bacillaceae</taxon>
        <taxon>Robertmurraya</taxon>
    </lineage>
</organism>
<accession>A0ABU5J4Z4</accession>
<proteinExistence type="predicted"/>
<dbReference type="RefSeq" id="WP_322448777.1">
    <property type="nucleotide sequence ID" value="NZ_JAXOFX010000027.1"/>
</dbReference>
<dbReference type="Pfam" id="PF00903">
    <property type="entry name" value="Glyoxalase"/>
    <property type="match status" value="1"/>
</dbReference>
<dbReference type="Gene3D" id="3.10.180.10">
    <property type="entry name" value="2,3-Dihydroxybiphenyl 1,2-Dioxygenase, domain 1"/>
    <property type="match status" value="1"/>
</dbReference>
<gene>
    <name evidence="2" type="ORF">SM124_22730</name>
</gene>